<dbReference type="EMBL" id="QRDL01000005">
    <property type="protein sequence ID" value="RED01904.1"/>
    <property type="molecule type" value="Genomic_DNA"/>
</dbReference>
<keyword evidence="1" id="KW-0808">Transferase</keyword>
<accession>A0A3D9EFB9</accession>
<dbReference type="GO" id="GO:0016740">
    <property type="term" value="F:transferase activity"/>
    <property type="evidence" value="ECO:0007669"/>
    <property type="project" value="UniProtKB-KW"/>
</dbReference>
<dbReference type="Gene3D" id="3.40.50.12230">
    <property type="match status" value="1"/>
</dbReference>
<evidence type="ECO:0000313" key="2">
    <source>
        <dbReference type="Proteomes" id="UP000256988"/>
    </source>
</evidence>
<comment type="caution">
    <text evidence="1">The sequence shown here is derived from an EMBL/GenBank/DDBJ whole genome shotgun (WGS) entry which is preliminary data.</text>
</comment>
<dbReference type="InterPro" id="IPR036477">
    <property type="entry name" value="Formyl_transf_N_sf"/>
</dbReference>
<proteinExistence type="predicted"/>
<name>A0A3D9EFB9_ECTOL</name>
<dbReference type="AlphaFoldDB" id="A0A3D9EFB9"/>
<gene>
    <name evidence="1" type="ORF">DFO60_3527</name>
</gene>
<dbReference type="SUPFAM" id="SSF53328">
    <property type="entry name" value="Formyltransferase"/>
    <property type="match status" value="1"/>
</dbReference>
<reference evidence="1 2" key="1">
    <citation type="submission" date="2018-07" db="EMBL/GenBank/DDBJ databases">
        <title>Genome sequencing of rice bacterial endophytes.</title>
        <authorList>
            <person name="Venturi V."/>
        </authorList>
    </citation>
    <scope>NUCLEOTIDE SEQUENCE [LARGE SCALE GENOMIC DNA]</scope>
    <source>
        <strain evidence="1 2">AG1002</strain>
    </source>
</reference>
<sequence>MKPRICLLLNDLAEAPAATLLERLLPSSRVVVDLAVHYPAEPERYTAIVPFNYRRLLPAETLDRVLVFHASALPQGRGWAPIYYSIVENQPCYVVTGFRAAAAADTGDLIVQASFPLRPEYTAAYLRQVDEPLFLQVLGRLLERWPTGDFPAIPQSGEGAFRERRRPADNEIDPTRPFADWIPHLRAVEAAHPAFFFYRGVKYLVEVRPEIPPAFPPPLRLEYCASGEIEWLEDWV</sequence>
<dbReference type="RefSeq" id="WP_108581185.1">
    <property type="nucleotide sequence ID" value="NZ_QRDL01000005.1"/>
</dbReference>
<organism evidence="1 2">
    <name type="scientific">Ectopseudomonas oleovorans</name>
    <name type="common">Pseudomonas oleovorans</name>
    <dbReference type="NCBI Taxonomy" id="301"/>
    <lineage>
        <taxon>Bacteria</taxon>
        <taxon>Pseudomonadati</taxon>
        <taxon>Pseudomonadota</taxon>
        <taxon>Gammaproteobacteria</taxon>
        <taxon>Pseudomonadales</taxon>
        <taxon>Pseudomonadaceae</taxon>
        <taxon>Ectopseudomonas</taxon>
    </lineage>
</organism>
<evidence type="ECO:0000313" key="1">
    <source>
        <dbReference type="EMBL" id="RED01904.1"/>
    </source>
</evidence>
<dbReference type="Proteomes" id="UP000256988">
    <property type="component" value="Unassembled WGS sequence"/>
</dbReference>
<protein>
    <submittedName>
        <fullName evidence="1">Formyl transferase-like protein</fullName>
    </submittedName>
</protein>